<proteinExistence type="predicted"/>
<accession>A0A8I2YFW7</accession>
<evidence type="ECO:0000313" key="2">
    <source>
        <dbReference type="Proteomes" id="UP000683000"/>
    </source>
</evidence>
<dbReference type="AlphaFoldDB" id="A0A8I2YFW7"/>
<dbReference type="EMBL" id="JAGFBS010000039">
    <property type="protein sequence ID" value="KAG6371156.1"/>
    <property type="molecule type" value="Genomic_DNA"/>
</dbReference>
<organism evidence="1 2">
    <name type="scientific">Boletus reticuloceps</name>
    <dbReference type="NCBI Taxonomy" id="495285"/>
    <lineage>
        <taxon>Eukaryota</taxon>
        <taxon>Fungi</taxon>
        <taxon>Dikarya</taxon>
        <taxon>Basidiomycota</taxon>
        <taxon>Agaricomycotina</taxon>
        <taxon>Agaricomycetes</taxon>
        <taxon>Agaricomycetidae</taxon>
        <taxon>Boletales</taxon>
        <taxon>Boletineae</taxon>
        <taxon>Boletaceae</taxon>
        <taxon>Boletoideae</taxon>
        <taxon>Boletus</taxon>
    </lineage>
</organism>
<name>A0A8I2YFW7_9AGAM</name>
<keyword evidence="2" id="KW-1185">Reference proteome</keyword>
<gene>
    <name evidence="1" type="ORF">JVT61DRAFT_9932</name>
</gene>
<sequence length="112" mass="12910">MGKVLPNGRPPHLIQHLKGFYVKARTSRDDLDAVDLPYRMTEWVSGSYNGLKSFNILYMTWEDFKDVLVNPCSEKNKMCWDFIQSHELLIGGLDYTIDTSDPHCAYNLHGND</sequence>
<evidence type="ECO:0000313" key="1">
    <source>
        <dbReference type="EMBL" id="KAG6371156.1"/>
    </source>
</evidence>
<reference evidence="1" key="1">
    <citation type="submission" date="2021-03" db="EMBL/GenBank/DDBJ databases">
        <title>Evolutionary innovations through gain and loss of genes in the ectomycorrhizal Boletales.</title>
        <authorList>
            <person name="Wu G."/>
            <person name="Miyauchi S."/>
            <person name="Morin E."/>
            <person name="Yang Z.-L."/>
            <person name="Xu J."/>
            <person name="Martin F.M."/>
        </authorList>
    </citation>
    <scope>NUCLEOTIDE SEQUENCE</scope>
    <source>
        <strain evidence="1">BR01</strain>
    </source>
</reference>
<comment type="caution">
    <text evidence="1">The sequence shown here is derived from an EMBL/GenBank/DDBJ whole genome shotgun (WGS) entry which is preliminary data.</text>
</comment>
<dbReference type="OrthoDB" id="3270899at2759"/>
<protein>
    <submittedName>
        <fullName evidence="1">Uncharacterized protein</fullName>
    </submittedName>
</protein>
<dbReference type="Proteomes" id="UP000683000">
    <property type="component" value="Unassembled WGS sequence"/>
</dbReference>